<reference evidence="2 3" key="1">
    <citation type="submission" date="2019-06" db="EMBL/GenBank/DDBJ databases">
        <authorList>
            <person name="Broberg M."/>
        </authorList>
    </citation>
    <scope>NUCLEOTIDE SEQUENCE [LARGE SCALE GENOMIC DNA]</scope>
</reference>
<name>A0ABY6TNM6_BIOOC</name>
<evidence type="ECO:0000313" key="3">
    <source>
        <dbReference type="Proteomes" id="UP000766486"/>
    </source>
</evidence>
<accession>A0ABY6TNM6</accession>
<keyword evidence="3" id="KW-1185">Reference proteome</keyword>
<evidence type="ECO:0000256" key="1">
    <source>
        <dbReference type="SAM" id="MobiDB-lite"/>
    </source>
</evidence>
<comment type="caution">
    <text evidence="2">The sequence shown here is derived from an EMBL/GenBank/DDBJ whole genome shotgun (WGS) entry which is preliminary data.</text>
</comment>
<proteinExistence type="predicted"/>
<organism evidence="2 3">
    <name type="scientific">Bionectria ochroleuca</name>
    <name type="common">Gliocladium roseum</name>
    <dbReference type="NCBI Taxonomy" id="29856"/>
    <lineage>
        <taxon>Eukaryota</taxon>
        <taxon>Fungi</taxon>
        <taxon>Dikarya</taxon>
        <taxon>Ascomycota</taxon>
        <taxon>Pezizomycotina</taxon>
        <taxon>Sordariomycetes</taxon>
        <taxon>Hypocreomycetidae</taxon>
        <taxon>Hypocreales</taxon>
        <taxon>Bionectriaceae</taxon>
        <taxon>Clonostachys</taxon>
    </lineage>
</organism>
<feature type="region of interest" description="Disordered" evidence="1">
    <location>
        <begin position="153"/>
        <end position="172"/>
    </location>
</feature>
<sequence>MVFGGGGDMSHQRHRAHADSMSFPLGSTSDGIHSLDLSFLDGSAIDMDLGQEGCGARPDDMALVTPSSDMWGLGRLPGDQDEPRGGFEALMDDFALGPAGLSASSVLEQNNAETGNGVKRNDANGRVPMMDQDVAGGMSPLSMNSLMQTVEKGTGENDGAQRNHDLDFFSFT</sequence>
<feature type="non-terminal residue" evidence="2">
    <location>
        <position position="172"/>
    </location>
</feature>
<dbReference type="EMBL" id="CABFNS010000073">
    <property type="protein sequence ID" value="VUC20213.1"/>
    <property type="molecule type" value="Genomic_DNA"/>
</dbReference>
<evidence type="ECO:0000313" key="2">
    <source>
        <dbReference type="EMBL" id="VUC20213.1"/>
    </source>
</evidence>
<dbReference type="Proteomes" id="UP000766486">
    <property type="component" value="Unassembled WGS sequence"/>
</dbReference>
<gene>
    <name evidence="2" type="ORF">CLO192961_LOCUS15219</name>
</gene>
<protein>
    <submittedName>
        <fullName evidence="2">Uncharacterized protein</fullName>
    </submittedName>
</protein>